<dbReference type="PATRIC" id="fig|1262666.3.peg.1228"/>
<dbReference type="AlphaFoldDB" id="M5PVG0"/>
<name>M5PVG0_DESAF</name>
<dbReference type="Proteomes" id="UP000011922">
    <property type="component" value="Unassembled WGS sequence"/>
</dbReference>
<protein>
    <submittedName>
        <fullName evidence="1">Uncharacterized protein</fullName>
    </submittedName>
</protein>
<proteinExistence type="predicted"/>
<evidence type="ECO:0000313" key="1">
    <source>
        <dbReference type="EMBL" id="EMG38039.1"/>
    </source>
</evidence>
<reference evidence="1 2" key="1">
    <citation type="journal article" date="2013" name="Genome Announc.">
        <title>Draft Genome Sequence for Desulfovibrio africanus Strain PCS.</title>
        <authorList>
            <person name="Brown S.D."/>
            <person name="Utturkar S.M."/>
            <person name="Arkin A.P."/>
            <person name="Deutschbauer A.M."/>
            <person name="Elias D.A."/>
            <person name="Hazen T.C."/>
            <person name="Chakraborty R."/>
        </authorList>
    </citation>
    <scope>NUCLEOTIDE SEQUENCE [LARGE SCALE GENOMIC DNA]</scope>
    <source>
        <strain evidence="1 2">PCS</strain>
    </source>
</reference>
<comment type="caution">
    <text evidence="1">The sequence shown here is derived from an EMBL/GenBank/DDBJ whole genome shotgun (WGS) entry which is preliminary data.</text>
</comment>
<evidence type="ECO:0000313" key="2">
    <source>
        <dbReference type="Proteomes" id="UP000011922"/>
    </source>
</evidence>
<dbReference type="RefSeq" id="WP_005985083.1">
    <property type="nucleotide sequence ID" value="NZ_AOSV01000011.1"/>
</dbReference>
<organism evidence="1 2">
    <name type="scientific">Desulfocurvibacter africanus PCS</name>
    <dbReference type="NCBI Taxonomy" id="1262666"/>
    <lineage>
        <taxon>Bacteria</taxon>
        <taxon>Pseudomonadati</taxon>
        <taxon>Thermodesulfobacteriota</taxon>
        <taxon>Desulfovibrionia</taxon>
        <taxon>Desulfovibrionales</taxon>
        <taxon>Desulfovibrionaceae</taxon>
        <taxon>Desulfocurvibacter</taxon>
    </lineage>
</organism>
<dbReference type="EMBL" id="AOSV01000011">
    <property type="protein sequence ID" value="EMG38039.1"/>
    <property type="molecule type" value="Genomic_DNA"/>
</dbReference>
<accession>M5PVG0</accession>
<sequence>MSAEVMKPGAMDFMEKPAGIGQLIAKIKKAPVRKMIVVERKSEE</sequence>
<gene>
    <name evidence="1" type="ORF">PCS_01209</name>
</gene>